<feature type="coiled-coil region" evidence="7">
    <location>
        <begin position="265"/>
        <end position="302"/>
    </location>
</feature>
<organism evidence="12 13">
    <name type="scientific">Collichthys lucidus</name>
    <name type="common">Big head croaker</name>
    <name type="synonym">Sciaena lucida</name>
    <dbReference type="NCBI Taxonomy" id="240159"/>
    <lineage>
        <taxon>Eukaryota</taxon>
        <taxon>Metazoa</taxon>
        <taxon>Chordata</taxon>
        <taxon>Craniata</taxon>
        <taxon>Vertebrata</taxon>
        <taxon>Euteleostomi</taxon>
        <taxon>Actinopterygii</taxon>
        <taxon>Neopterygii</taxon>
        <taxon>Teleostei</taxon>
        <taxon>Neoteleostei</taxon>
        <taxon>Acanthomorphata</taxon>
        <taxon>Eupercaria</taxon>
        <taxon>Sciaenidae</taxon>
        <taxon>Collichthys</taxon>
    </lineage>
</organism>
<keyword evidence="13" id="KW-1185">Reference proteome</keyword>
<dbReference type="PROSITE" id="PS50089">
    <property type="entry name" value="ZF_RING_2"/>
    <property type="match status" value="2"/>
</dbReference>
<dbReference type="Pfam" id="PF25600">
    <property type="entry name" value="TRIM_CC"/>
    <property type="match status" value="2"/>
</dbReference>
<evidence type="ECO:0000256" key="3">
    <source>
        <dbReference type="ARBA" id="ARBA00022771"/>
    </source>
</evidence>
<dbReference type="InterPro" id="IPR003877">
    <property type="entry name" value="SPRY_dom"/>
</dbReference>
<feature type="domain" description="RING-type" evidence="9">
    <location>
        <begin position="395"/>
        <end position="436"/>
    </location>
</feature>
<dbReference type="SUPFAM" id="SSF57845">
    <property type="entry name" value="B-box zinc-binding domain"/>
    <property type="match status" value="2"/>
</dbReference>
<dbReference type="Pfam" id="PF00643">
    <property type="entry name" value="zf-B_box"/>
    <property type="match status" value="2"/>
</dbReference>
<evidence type="ECO:0000256" key="5">
    <source>
        <dbReference type="ARBA" id="ARBA00022859"/>
    </source>
</evidence>
<dbReference type="CDD" id="cd16040">
    <property type="entry name" value="SPRY_PRY_SNTX"/>
    <property type="match status" value="1"/>
</dbReference>
<reference evidence="12 13" key="1">
    <citation type="submission" date="2019-01" db="EMBL/GenBank/DDBJ databases">
        <title>Genome Assembly of Collichthys lucidus.</title>
        <authorList>
            <person name="Cai M."/>
            <person name="Xiao S."/>
        </authorList>
    </citation>
    <scope>NUCLEOTIDE SEQUENCE [LARGE SCALE GENOMIC DNA]</scope>
    <source>
        <strain evidence="12">JT15FE1705JMU</strain>
        <tissue evidence="12">Muscle</tissue>
    </source>
</reference>
<dbReference type="InterPro" id="IPR051051">
    <property type="entry name" value="E3_ubiq-ligase_TRIM/RNF"/>
</dbReference>
<dbReference type="InterPro" id="IPR013320">
    <property type="entry name" value="ConA-like_dom_sf"/>
</dbReference>
<dbReference type="SMART" id="SM00449">
    <property type="entry name" value="SPRY"/>
    <property type="match status" value="1"/>
</dbReference>
<evidence type="ECO:0000259" key="10">
    <source>
        <dbReference type="PROSITE" id="PS50119"/>
    </source>
</evidence>
<dbReference type="InterPro" id="IPR001841">
    <property type="entry name" value="Znf_RING"/>
</dbReference>
<dbReference type="Proteomes" id="UP000298787">
    <property type="component" value="Chromosome 12"/>
</dbReference>
<dbReference type="InterPro" id="IPR000315">
    <property type="entry name" value="Znf_B-box"/>
</dbReference>
<feature type="domain" description="B30.2/SPRY" evidence="11">
    <location>
        <begin position="753"/>
        <end position="943"/>
    </location>
</feature>
<dbReference type="PANTHER" id="PTHR25465:SF80">
    <property type="entry name" value="TRIPARTITE MOTIF-CONTAINING PROTEIN 16-LIKE"/>
    <property type="match status" value="1"/>
</dbReference>
<dbReference type="InterPro" id="IPR058030">
    <property type="entry name" value="TRIM8/14/16/25/29/45/65_CC"/>
</dbReference>
<dbReference type="Pfam" id="PF00622">
    <property type="entry name" value="SPRY"/>
    <property type="match status" value="1"/>
</dbReference>
<accession>A0A4U5V0D3</accession>
<dbReference type="SMART" id="SM00184">
    <property type="entry name" value="RING"/>
    <property type="match status" value="2"/>
</dbReference>
<dbReference type="Pfam" id="PF13765">
    <property type="entry name" value="PRY"/>
    <property type="match status" value="1"/>
</dbReference>
<feature type="region of interest" description="Disordered" evidence="8">
    <location>
        <begin position="738"/>
        <end position="758"/>
    </location>
</feature>
<dbReference type="InterPro" id="IPR003879">
    <property type="entry name" value="Butyrophylin_SPRY"/>
</dbReference>
<keyword evidence="1" id="KW-0399">Innate immunity</keyword>
<dbReference type="SUPFAM" id="SSF57850">
    <property type="entry name" value="RING/U-box"/>
    <property type="match status" value="2"/>
</dbReference>
<dbReference type="GO" id="GO:0008270">
    <property type="term" value="F:zinc ion binding"/>
    <property type="evidence" value="ECO:0007669"/>
    <property type="project" value="UniProtKB-KW"/>
</dbReference>
<protein>
    <submittedName>
        <fullName evidence="12">Tripartite motif-containing protein 16</fullName>
    </submittedName>
</protein>
<evidence type="ECO:0000256" key="7">
    <source>
        <dbReference type="SAM" id="Coils"/>
    </source>
</evidence>
<feature type="coiled-coil region" evidence="7">
    <location>
        <begin position="633"/>
        <end position="670"/>
    </location>
</feature>
<dbReference type="PROSITE" id="PS50119">
    <property type="entry name" value="ZF_BBOX"/>
    <property type="match status" value="2"/>
</dbReference>
<dbReference type="GO" id="GO:0045087">
    <property type="term" value="P:innate immune response"/>
    <property type="evidence" value="ECO:0007669"/>
    <property type="project" value="UniProtKB-KW"/>
</dbReference>
<dbReference type="InterPro" id="IPR017907">
    <property type="entry name" value="Znf_RING_CS"/>
</dbReference>
<dbReference type="SUPFAM" id="SSF49899">
    <property type="entry name" value="Concanavalin A-like lectins/glucanases"/>
    <property type="match status" value="1"/>
</dbReference>
<evidence type="ECO:0000313" key="12">
    <source>
        <dbReference type="EMBL" id="TKS79655.1"/>
    </source>
</evidence>
<keyword evidence="4" id="KW-0862">Zinc</keyword>
<dbReference type="Gene3D" id="4.10.830.40">
    <property type="match status" value="2"/>
</dbReference>
<dbReference type="SMART" id="SM00589">
    <property type="entry name" value="PRY"/>
    <property type="match status" value="1"/>
</dbReference>
<keyword evidence="3 6" id="KW-0863">Zinc-finger</keyword>
<evidence type="ECO:0000256" key="6">
    <source>
        <dbReference type="PROSITE-ProRule" id="PRU00024"/>
    </source>
</evidence>
<evidence type="ECO:0000313" key="13">
    <source>
        <dbReference type="Proteomes" id="UP000298787"/>
    </source>
</evidence>
<dbReference type="AlphaFoldDB" id="A0A4U5V0D3"/>
<sequence>MAQAGVVLDKDQFNCPICLDVLRDPVTIPCGHSYCSGCIQNYWDQDDYLGIFVCPQCRQNFNPRPPLARNTMLADVVERFKKTGLQETTATTSNQSLAQDGDVECDVCTGRKNKAVRSCLVCLASYCDLHVQPHYESAAFKKHKLVSATKHLQETICGRHDKLLEVYCRTDKQCICYLCLTDEHKGHDTVLVEAEIQQKQTQLADMKQSSQLRIHQREKEAQELRQAIFSLTRSARTAAEESDAIFTELIRSIELKRFEVRELIKAQEKTAVSQAEQVLEKIQKEIAELKKNEAELDKLSHTEDHVHFLQSCESLQAPPTLSVMPSVSNLSFGPVMTAVADFKGLLQEVCQGGFVCIYEKVRDVVIVGPPNPATQLNTTQPSDGEAAVQMEATHVCLEILKDPATIPCGHSYCLDCIEDYWNRAKQKGQYSCPQCRQVFNPRPLLSRNTVLGEVVEKFKQSESSAQHVSKAEEVKCSICTGRKTKAVKSCLACSDSYCVAHLRVHEERFHGKAHKLIPASDQPREKLCPQHDKSLRLYCRTDQQHVCSQCVKERHKSHDTVSVVDERATQQKKLQETSLKSVQKLKDMEKELRYVVRYIKHSTEAVVEESERIFSKLIRSIEKQSCEVKELIRVQERATVSQAEELLEKIQREIVELRRAEAELEKLSRTEDHVHFLQKCKSLHFPVKPVEMPSTDALPYLMYKSMRGALADLRDSLDETLERDFKRISDKVISLKEASNQNTSERTKARDTDASYNSEPKTRADFLQYYNDITLDPNTANPYLSFSDGRRGVTTRSEPLPYPDHPARFTNWAQVLCKAGMAGRCYWEVEWSGKGGVSIGLCYKNMGRSGGGSDCKIGHNSKSWSLDCSYSVCSFQHNKESVALAAPCGSRIGVYLDFRGGTLSFYNVSDAMVLLHKVKTTFNQPVFPGFWVGLGSSLKLCSL</sequence>
<dbReference type="Pfam" id="PF15227">
    <property type="entry name" value="zf-C3HC4_4"/>
    <property type="match status" value="2"/>
</dbReference>
<dbReference type="SMART" id="SM00336">
    <property type="entry name" value="BBOX"/>
    <property type="match status" value="2"/>
</dbReference>
<dbReference type="EMBL" id="CM014089">
    <property type="protein sequence ID" value="TKS79655.1"/>
    <property type="molecule type" value="Genomic_DNA"/>
</dbReference>
<evidence type="ECO:0000259" key="9">
    <source>
        <dbReference type="PROSITE" id="PS50089"/>
    </source>
</evidence>
<dbReference type="PROSITE" id="PS50188">
    <property type="entry name" value="B302_SPRY"/>
    <property type="match status" value="1"/>
</dbReference>
<dbReference type="STRING" id="240159.A0A4U5V0D3"/>
<name>A0A4U5V0D3_COLLU</name>
<evidence type="ECO:0000259" key="11">
    <source>
        <dbReference type="PROSITE" id="PS50188"/>
    </source>
</evidence>
<dbReference type="GO" id="GO:0005737">
    <property type="term" value="C:cytoplasm"/>
    <property type="evidence" value="ECO:0007669"/>
    <property type="project" value="UniProtKB-ARBA"/>
</dbReference>
<evidence type="ECO:0000256" key="8">
    <source>
        <dbReference type="SAM" id="MobiDB-lite"/>
    </source>
</evidence>
<dbReference type="InterPro" id="IPR006574">
    <property type="entry name" value="PRY"/>
</dbReference>
<gene>
    <name evidence="12" type="ORF">D9C73_014115</name>
</gene>
<dbReference type="InterPro" id="IPR013083">
    <property type="entry name" value="Znf_RING/FYVE/PHD"/>
</dbReference>
<dbReference type="Gene3D" id="3.30.160.60">
    <property type="entry name" value="Classic Zinc Finger"/>
    <property type="match status" value="2"/>
</dbReference>
<dbReference type="PRINTS" id="PR01407">
    <property type="entry name" value="BUTYPHLNCDUF"/>
</dbReference>
<evidence type="ECO:0000256" key="2">
    <source>
        <dbReference type="ARBA" id="ARBA00022723"/>
    </source>
</evidence>
<feature type="domain" description="RING-type" evidence="9">
    <location>
        <begin position="15"/>
        <end position="58"/>
    </location>
</feature>
<dbReference type="PROSITE" id="PS00518">
    <property type="entry name" value="ZF_RING_1"/>
    <property type="match status" value="2"/>
</dbReference>
<proteinExistence type="predicted"/>
<feature type="domain" description="B box-type" evidence="10">
    <location>
        <begin position="152"/>
        <end position="192"/>
    </location>
</feature>
<keyword evidence="7" id="KW-0175">Coiled coil</keyword>
<keyword evidence="2" id="KW-0479">Metal-binding</keyword>
<evidence type="ECO:0000256" key="1">
    <source>
        <dbReference type="ARBA" id="ARBA00022588"/>
    </source>
</evidence>
<evidence type="ECO:0000256" key="4">
    <source>
        <dbReference type="ARBA" id="ARBA00022833"/>
    </source>
</evidence>
<dbReference type="Gene3D" id="2.60.120.920">
    <property type="match status" value="1"/>
</dbReference>
<dbReference type="InterPro" id="IPR001870">
    <property type="entry name" value="B30.2/SPRY"/>
</dbReference>
<feature type="domain" description="B box-type" evidence="10">
    <location>
        <begin position="523"/>
        <end position="563"/>
    </location>
</feature>
<keyword evidence="5" id="KW-0391">Immunity</keyword>
<dbReference type="CDD" id="cd19769">
    <property type="entry name" value="Bbox2_TRIM16-like"/>
    <property type="match status" value="2"/>
</dbReference>
<dbReference type="PANTHER" id="PTHR25465">
    <property type="entry name" value="B-BOX DOMAIN CONTAINING"/>
    <property type="match status" value="1"/>
</dbReference>
<dbReference type="InterPro" id="IPR043136">
    <property type="entry name" value="B30.2/SPRY_sf"/>
</dbReference>
<dbReference type="Gene3D" id="3.30.40.10">
    <property type="entry name" value="Zinc/RING finger domain, C3HC4 (zinc finger)"/>
    <property type="match status" value="2"/>
</dbReference>